<comment type="caution">
    <text evidence="3">The sequence shown here is derived from an EMBL/GenBank/DDBJ whole genome shotgun (WGS) entry which is preliminary data.</text>
</comment>
<name>A0AAN8X8F6_HALRR</name>
<protein>
    <submittedName>
        <fullName evidence="3">Uncharacterized protein</fullName>
    </submittedName>
</protein>
<gene>
    <name evidence="3" type="ORF">SK128_006953</name>
</gene>
<evidence type="ECO:0000256" key="1">
    <source>
        <dbReference type="SAM" id="Coils"/>
    </source>
</evidence>
<feature type="region of interest" description="Disordered" evidence="2">
    <location>
        <begin position="129"/>
        <end position="157"/>
    </location>
</feature>
<evidence type="ECO:0000313" key="4">
    <source>
        <dbReference type="Proteomes" id="UP001381693"/>
    </source>
</evidence>
<sequence length="914" mass="103309">MECRESSQSSGISLADISINTNLSDSELDDEDTVLGSNKFCVVKKQLQNGGIFDIKSSGNGTVENVFNFSSNLPSRVVDNPRPCRTVPEGDVMPLGDVRHALQENSSFLNDQNLIYDLLQSLDVQIKKSSSDSNTYGSNTNTLDLSVSRDPPNKDPGPGFTFGALSGFTSQSSKPINEDYMHNAVGGSSLKDRPQDFSSKQVAFNKLGLGSSPLDTEPIPKSPLEVSQMQGLLQQLSSLRWRLGGWELAGLDPPTDERSASVFVHKLLMTLGAQREQNKYLEEQFVNSEKKLKRACEELTVFKKLQDKEKGRLQEADTQIGILQRDWIKTYESSCSEIRRVLHESHQMKKEQETIKKENIELENKLQHFRELTKDHQTLKISLEEVQSQLSDSKRQTADMAEENARIYDSLQDKEQHIRELEEIELINMKRELDEKTSSLEALETSNKELVRSKAHLADDFHILHKQYQALLKKIVHEKEEKESALKEKETLEAQVYDLTVKLSAMKNELHDHYQTQVQELVNHKTETLQTQIQNHEATLKRNLEEQLNALRNSHHHALTKIQEGHNKEIQDLCSAQSLKVSELQNQLHQLHNENLALRTQQQSIFKAVSSILAPESQVHNPKAMSSQKIQEIYPWNNNIASTSTPINTRPISPVCDNATKGMPSKTGSYHTSAKSEQNCIPFRVPELGRFTSSSSDSGNSAFMDGKETVRQNGGGSLLNTCSSKDLYCSSKSEGVILPSTQLNENGIAYSIEREFRSLPDLQNRKDFNHIDCRQDMYDRVPSETENALINSTRRMALPAYQNLLEKEASTNFARKEKQAEKLYLGLRKIYRASEILQNDEETVDDFSNLIQVDKEMAKLKQDLMLIKSSNRTTDSEAPTHDTSFDQEPANITLRKLNQVSTLLSQFVKQPASS</sequence>
<organism evidence="3 4">
    <name type="scientific">Halocaridina rubra</name>
    <name type="common">Hawaiian red shrimp</name>
    <dbReference type="NCBI Taxonomy" id="373956"/>
    <lineage>
        <taxon>Eukaryota</taxon>
        <taxon>Metazoa</taxon>
        <taxon>Ecdysozoa</taxon>
        <taxon>Arthropoda</taxon>
        <taxon>Crustacea</taxon>
        <taxon>Multicrustacea</taxon>
        <taxon>Malacostraca</taxon>
        <taxon>Eumalacostraca</taxon>
        <taxon>Eucarida</taxon>
        <taxon>Decapoda</taxon>
        <taxon>Pleocyemata</taxon>
        <taxon>Caridea</taxon>
        <taxon>Atyoidea</taxon>
        <taxon>Atyidae</taxon>
        <taxon>Halocaridina</taxon>
    </lineage>
</organism>
<evidence type="ECO:0000313" key="3">
    <source>
        <dbReference type="EMBL" id="KAK7078497.1"/>
    </source>
</evidence>
<accession>A0AAN8X8F6</accession>
<keyword evidence="1" id="KW-0175">Coiled coil</keyword>
<reference evidence="3 4" key="1">
    <citation type="submission" date="2023-11" db="EMBL/GenBank/DDBJ databases">
        <title>Halocaridina rubra genome assembly.</title>
        <authorList>
            <person name="Smith C."/>
        </authorList>
    </citation>
    <scope>NUCLEOTIDE SEQUENCE [LARGE SCALE GENOMIC DNA]</scope>
    <source>
        <strain evidence="3">EP-1</strain>
        <tissue evidence="3">Whole</tissue>
    </source>
</reference>
<proteinExistence type="predicted"/>
<feature type="compositionally biased region" description="Polar residues" evidence="2">
    <location>
        <begin position="131"/>
        <end position="145"/>
    </location>
</feature>
<dbReference type="AlphaFoldDB" id="A0AAN8X8F6"/>
<feature type="coiled-coil region" evidence="1">
    <location>
        <begin position="345"/>
        <end position="601"/>
    </location>
</feature>
<dbReference type="EMBL" id="JAXCGZ010007801">
    <property type="protein sequence ID" value="KAK7078497.1"/>
    <property type="molecule type" value="Genomic_DNA"/>
</dbReference>
<dbReference type="Proteomes" id="UP001381693">
    <property type="component" value="Unassembled WGS sequence"/>
</dbReference>
<keyword evidence="4" id="KW-1185">Reference proteome</keyword>
<evidence type="ECO:0000256" key="2">
    <source>
        <dbReference type="SAM" id="MobiDB-lite"/>
    </source>
</evidence>